<gene>
    <name evidence="1" type="ORF">QAD02_023573</name>
</gene>
<accession>A0ACC2PWX0</accession>
<sequence>MLRSSIFLFGVFNIIAAARVTHILANNSNFGVHRGDPADVGDYPYEVIFEFPTEPKITCTGAIVSDHHIVTTAQCTKFVAKLDGLARVGSNTKGNGGFEHKIDKVWFHEKWNDNLTNNIAIIKVFEPFQLDKIPKVITPLDQNEEIKSGTNGTISGWGFSESGIGQQFCKINVVTIDGDNCKRIWGAEFVEKVSLCTESYKEEENVLCAGNFGDTLVFGNGKDRHLAGLLSWLPSQHQPDEPVRTYTNIAMYHNWINKVIQY</sequence>
<comment type="caution">
    <text evidence="1">The sequence shown here is derived from an EMBL/GenBank/DDBJ whole genome shotgun (WGS) entry which is preliminary data.</text>
</comment>
<reference evidence="1" key="1">
    <citation type="submission" date="2023-04" db="EMBL/GenBank/DDBJ databases">
        <title>A chromosome-level genome assembly of the parasitoid wasp Eretmocerus hayati.</title>
        <authorList>
            <person name="Zhong Y."/>
            <person name="Liu S."/>
            <person name="Liu Y."/>
        </authorList>
    </citation>
    <scope>NUCLEOTIDE SEQUENCE</scope>
    <source>
        <strain evidence="1">ZJU_SS_LIU_2023</strain>
    </source>
</reference>
<keyword evidence="2" id="KW-1185">Reference proteome</keyword>
<proteinExistence type="predicted"/>
<name>A0ACC2PWX0_9HYME</name>
<evidence type="ECO:0000313" key="2">
    <source>
        <dbReference type="Proteomes" id="UP001239111"/>
    </source>
</evidence>
<dbReference type="EMBL" id="CM056741">
    <property type="protein sequence ID" value="KAJ8687779.1"/>
    <property type="molecule type" value="Genomic_DNA"/>
</dbReference>
<dbReference type="Proteomes" id="UP001239111">
    <property type="component" value="Chromosome 1"/>
</dbReference>
<evidence type="ECO:0000313" key="1">
    <source>
        <dbReference type="EMBL" id="KAJ8687779.1"/>
    </source>
</evidence>
<protein>
    <submittedName>
        <fullName evidence="1">Uncharacterized protein</fullName>
    </submittedName>
</protein>
<organism evidence="1 2">
    <name type="scientific">Eretmocerus hayati</name>
    <dbReference type="NCBI Taxonomy" id="131215"/>
    <lineage>
        <taxon>Eukaryota</taxon>
        <taxon>Metazoa</taxon>
        <taxon>Ecdysozoa</taxon>
        <taxon>Arthropoda</taxon>
        <taxon>Hexapoda</taxon>
        <taxon>Insecta</taxon>
        <taxon>Pterygota</taxon>
        <taxon>Neoptera</taxon>
        <taxon>Endopterygota</taxon>
        <taxon>Hymenoptera</taxon>
        <taxon>Apocrita</taxon>
        <taxon>Proctotrupomorpha</taxon>
        <taxon>Chalcidoidea</taxon>
        <taxon>Aphelinidae</taxon>
        <taxon>Aphelininae</taxon>
        <taxon>Eretmocerus</taxon>
    </lineage>
</organism>